<comment type="subcellular location">
    <subcellularLocation>
        <location evidence="1">Nucleus</location>
    </subcellularLocation>
</comment>
<reference evidence="9" key="2">
    <citation type="submission" date="2019-07" db="EMBL/GenBank/DDBJ databases">
        <authorList>
            <person name="Yang Y."/>
            <person name="Bocs S."/>
            <person name="Baudouin L."/>
        </authorList>
    </citation>
    <scope>NUCLEOTIDE SEQUENCE</scope>
    <source>
        <tissue evidence="9">Spear leaf of Hainan Tall coconut</tissue>
    </source>
</reference>
<dbReference type="PANTHER" id="PTHR45675:SF1">
    <property type="entry name" value="MYB TRANSCRIPTION FACTOR-RELATED"/>
    <property type="match status" value="1"/>
</dbReference>
<organism evidence="9 10">
    <name type="scientific">Cocos nucifera</name>
    <name type="common">Coconut palm</name>
    <dbReference type="NCBI Taxonomy" id="13894"/>
    <lineage>
        <taxon>Eukaryota</taxon>
        <taxon>Viridiplantae</taxon>
        <taxon>Streptophyta</taxon>
        <taxon>Embryophyta</taxon>
        <taxon>Tracheophyta</taxon>
        <taxon>Spermatophyta</taxon>
        <taxon>Magnoliopsida</taxon>
        <taxon>Liliopsida</taxon>
        <taxon>Arecaceae</taxon>
        <taxon>Arecoideae</taxon>
        <taxon>Cocoseae</taxon>
        <taxon>Attaleinae</taxon>
        <taxon>Cocos</taxon>
    </lineage>
</organism>
<keyword evidence="5" id="KW-0804">Transcription</keyword>
<dbReference type="GO" id="GO:0043565">
    <property type="term" value="F:sequence-specific DNA binding"/>
    <property type="evidence" value="ECO:0007669"/>
    <property type="project" value="InterPro"/>
</dbReference>
<reference evidence="9" key="1">
    <citation type="journal article" date="2017" name="Gigascience">
        <title>The genome draft of coconut (Cocos nucifera).</title>
        <authorList>
            <person name="Xiao Y."/>
            <person name="Xu P."/>
            <person name="Fan H."/>
            <person name="Baudouin L."/>
            <person name="Xia W."/>
            <person name="Bocs S."/>
            <person name="Xu J."/>
            <person name="Li Q."/>
            <person name="Guo A."/>
            <person name="Zhou L."/>
            <person name="Li J."/>
            <person name="Wu Y."/>
            <person name="Ma Z."/>
            <person name="Armero A."/>
            <person name="Issali A.E."/>
            <person name="Liu N."/>
            <person name="Peng M."/>
            <person name="Yang Y."/>
        </authorList>
    </citation>
    <scope>NUCLEOTIDE SEQUENCE</scope>
    <source>
        <tissue evidence="9">Spear leaf of Hainan Tall coconut</tissue>
    </source>
</reference>
<proteinExistence type="predicted"/>
<dbReference type="InterPro" id="IPR044676">
    <property type="entry name" value="EOBI/EOBII-like_plant"/>
</dbReference>
<evidence type="ECO:0000259" key="8">
    <source>
        <dbReference type="PROSITE" id="PS51294"/>
    </source>
</evidence>
<evidence type="ECO:0000256" key="3">
    <source>
        <dbReference type="ARBA" id="ARBA00023015"/>
    </source>
</evidence>
<dbReference type="CDD" id="cd00167">
    <property type="entry name" value="SANT"/>
    <property type="match status" value="1"/>
</dbReference>
<keyword evidence="3" id="KW-0805">Transcription regulation</keyword>
<protein>
    <submittedName>
        <fullName evidence="9">Putative transcription factor MYB78-like</fullName>
    </submittedName>
</protein>
<dbReference type="EMBL" id="CM017883">
    <property type="protein sequence ID" value="KAG1365061.1"/>
    <property type="molecule type" value="Genomic_DNA"/>
</dbReference>
<evidence type="ECO:0000313" key="9">
    <source>
        <dbReference type="EMBL" id="KAG1365061.1"/>
    </source>
</evidence>
<keyword evidence="4" id="KW-0238">DNA-binding</keyword>
<dbReference type="GO" id="GO:0005634">
    <property type="term" value="C:nucleus"/>
    <property type="evidence" value="ECO:0007669"/>
    <property type="project" value="UniProtKB-SubCell"/>
</dbReference>
<dbReference type="OrthoDB" id="2143914at2759"/>
<evidence type="ECO:0000313" key="10">
    <source>
        <dbReference type="Proteomes" id="UP000797356"/>
    </source>
</evidence>
<sequence length="94" mass="10650">MDLRRGPWTVEEDLKLINYIAIHGEGRWNTLAHGAGSIPDGERNTSDGIQEARLEMVDGWYDNGGLLDFEQGGGWGQNSWSLEDIWFAEQQNKE</sequence>
<accession>A0A8K0NAA2</accession>
<evidence type="ECO:0000256" key="2">
    <source>
        <dbReference type="ARBA" id="ARBA00022737"/>
    </source>
</evidence>
<comment type="caution">
    <text evidence="9">The sequence shown here is derived from an EMBL/GenBank/DDBJ whole genome shotgun (WGS) entry which is preliminary data.</text>
</comment>
<dbReference type="Proteomes" id="UP000797356">
    <property type="component" value="Chromosome 12"/>
</dbReference>
<dbReference type="Pfam" id="PF00249">
    <property type="entry name" value="Myb_DNA-binding"/>
    <property type="match status" value="1"/>
</dbReference>
<dbReference type="InterPro" id="IPR001005">
    <property type="entry name" value="SANT/Myb"/>
</dbReference>
<evidence type="ECO:0000256" key="1">
    <source>
        <dbReference type="ARBA" id="ARBA00004123"/>
    </source>
</evidence>
<keyword evidence="6" id="KW-0539">Nucleus</keyword>
<keyword evidence="10" id="KW-1185">Reference proteome</keyword>
<feature type="domain" description="HTH myb-type" evidence="8">
    <location>
        <begin position="1"/>
        <end position="28"/>
    </location>
</feature>
<dbReference type="AlphaFoldDB" id="A0A8K0NAA2"/>
<evidence type="ECO:0000259" key="7">
    <source>
        <dbReference type="PROSITE" id="PS50090"/>
    </source>
</evidence>
<dbReference type="PANTHER" id="PTHR45675">
    <property type="entry name" value="MYB TRANSCRIPTION FACTOR-RELATED-RELATED"/>
    <property type="match status" value="1"/>
</dbReference>
<evidence type="ECO:0000256" key="4">
    <source>
        <dbReference type="ARBA" id="ARBA00023125"/>
    </source>
</evidence>
<keyword evidence="2" id="KW-0677">Repeat</keyword>
<name>A0A8K0NAA2_COCNU</name>
<feature type="domain" description="Myb-like" evidence="7">
    <location>
        <begin position="1"/>
        <end position="44"/>
    </location>
</feature>
<gene>
    <name evidence="9" type="ORF">COCNU_12G000610</name>
</gene>
<evidence type="ECO:0000256" key="6">
    <source>
        <dbReference type="ARBA" id="ARBA00023242"/>
    </source>
</evidence>
<evidence type="ECO:0000256" key="5">
    <source>
        <dbReference type="ARBA" id="ARBA00023163"/>
    </source>
</evidence>
<dbReference type="GO" id="GO:0003700">
    <property type="term" value="F:DNA-binding transcription factor activity"/>
    <property type="evidence" value="ECO:0007669"/>
    <property type="project" value="InterPro"/>
</dbReference>
<dbReference type="SUPFAM" id="SSF46689">
    <property type="entry name" value="Homeodomain-like"/>
    <property type="match status" value="1"/>
</dbReference>
<dbReference type="PROSITE" id="PS50090">
    <property type="entry name" value="MYB_LIKE"/>
    <property type="match status" value="1"/>
</dbReference>
<dbReference type="InterPro" id="IPR009057">
    <property type="entry name" value="Homeodomain-like_sf"/>
</dbReference>
<dbReference type="InterPro" id="IPR017930">
    <property type="entry name" value="Myb_dom"/>
</dbReference>
<dbReference type="PROSITE" id="PS51294">
    <property type="entry name" value="HTH_MYB"/>
    <property type="match status" value="1"/>
</dbReference>
<dbReference type="Gene3D" id="1.10.10.60">
    <property type="entry name" value="Homeodomain-like"/>
    <property type="match status" value="1"/>
</dbReference>